<dbReference type="PROSITE" id="PS01131">
    <property type="entry name" value="RRNA_A_DIMETH"/>
    <property type="match status" value="1"/>
</dbReference>
<keyword evidence="3" id="KW-1185">Reference proteome</keyword>
<dbReference type="InterPro" id="IPR035897">
    <property type="entry name" value="Toll_tir_struct_dom_sf"/>
</dbReference>
<dbReference type="SUPFAM" id="SSF52200">
    <property type="entry name" value="Toll/Interleukin receptor TIR domain"/>
    <property type="match status" value="1"/>
</dbReference>
<dbReference type="InterPro" id="IPR020596">
    <property type="entry name" value="rRNA_Ade_Mease_Trfase_CS"/>
</dbReference>
<dbReference type="Pfam" id="PF13649">
    <property type="entry name" value="Methyltransf_25"/>
    <property type="match status" value="1"/>
</dbReference>
<sequence length="653" mass="74667">MYESNSMKIFISWSGQRSRVIANALHEWLPRVLQNITPWLSEEDVEPGTRWANAIADSLGEINMGIFCVTPENASSPWLLFEAGAISKISSQAVVCPLLFDMGRADLDGPLSQFQSVEFSEEGVTQIVKKINSLRKDPQDENWLSEQISVWWERLSEKISEGMSREGSAWKVDLEAVSAEFENGVSGLSRHSEMEGNKYFRGIVIESIREQVCTIGDLRARSGSISLSYDAYPRYLINLLKRDKATVKALAVIDVEERFWKGRIGQTIRNSTDKNSTRVFVFQSPSQMEENVHILRDHAKQYNVYSISFENLTKGFPDFNYDFSVIGDIAARVLAKYEDSGNEHVSRVITFHTEKDEISAHEDALGGIIKAAVSVSGNPDDAGLVEATFRQPEMKVRSLRKQVEMSAYIDIHHYHQHEEKHVFYLEMVDEMISQFEKRRDDKEKQIRVLEFGAGTGLFTKRILRRENLDLTAVELDWACYNLLGHIIDTTCTEGELRNIKARAVNEDSRRYDPDGEFEYIFSAFADHHVKPYDKEDYFRNVRRNLKRGGRYIVGDEFLRSYDKTSAEDRREALVDFHTFVIEEARRHGHQELVKLEEAALDSGLREVGDFKLSCEEYEELLAEAGFVFEKKKIGPDAPDDIGGIYVYSIGCED</sequence>
<protein>
    <submittedName>
        <fullName evidence="2">Toll-interleukin receptor</fullName>
    </submittedName>
</protein>
<reference evidence="2 3" key="1">
    <citation type="submission" date="2021-06" db="EMBL/GenBank/DDBJ databases">
        <title>Complete genome of Haloferula helveola possessing various polysaccharide degrading enzymes.</title>
        <authorList>
            <person name="Takami H."/>
            <person name="Huang C."/>
            <person name="Hamasaki K."/>
        </authorList>
    </citation>
    <scope>NUCLEOTIDE SEQUENCE [LARGE SCALE GENOMIC DNA]</scope>
    <source>
        <strain evidence="2 3">CN-1</strain>
    </source>
</reference>
<organism evidence="2 3">
    <name type="scientific">Haloferula helveola</name>
    <dbReference type="NCBI Taxonomy" id="490095"/>
    <lineage>
        <taxon>Bacteria</taxon>
        <taxon>Pseudomonadati</taxon>
        <taxon>Verrucomicrobiota</taxon>
        <taxon>Verrucomicrobiia</taxon>
        <taxon>Verrucomicrobiales</taxon>
        <taxon>Verrucomicrobiaceae</taxon>
        <taxon>Haloferula</taxon>
    </lineage>
</organism>
<name>A0ABM7R8Q1_9BACT</name>
<evidence type="ECO:0000313" key="2">
    <source>
        <dbReference type="EMBL" id="BCX47466.1"/>
    </source>
</evidence>
<dbReference type="PROSITE" id="PS50104">
    <property type="entry name" value="TIR"/>
    <property type="match status" value="1"/>
</dbReference>
<dbReference type="InterPro" id="IPR041698">
    <property type="entry name" value="Methyltransf_25"/>
</dbReference>
<keyword evidence="2" id="KW-0675">Receptor</keyword>
<dbReference type="Proteomes" id="UP001374893">
    <property type="component" value="Chromosome"/>
</dbReference>
<dbReference type="Pfam" id="PF13676">
    <property type="entry name" value="TIR_2"/>
    <property type="match status" value="1"/>
</dbReference>
<dbReference type="SUPFAM" id="SSF53335">
    <property type="entry name" value="S-adenosyl-L-methionine-dependent methyltransferases"/>
    <property type="match status" value="1"/>
</dbReference>
<dbReference type="EMBL" id="AP024702">
    <property type="protein sequence ID" value="BCX47466.1"/>
    <property type="molecule type" value="Genomic_DNA"/>
</dbReference>
<feature type="domain" description="TIR" evidence="1">
    <location>
        <begin position="5"/>
        <end position="159"/>
    </location>
</feature>
<dbReference type="InterPro" id="IPR000157">
    <property type="entry name" value="TIR_dom"/>
</dbReference>
<gene>
    <name evidence="2" type="ORF">HAHE_13740</name>
</gene>
<evidence type="ECO:0000259" key="1">
    <source>
        <dbReference type="PROSITE" id="PS50104"/>
    </source>
</evidence>
<dbReference type="CDD" id="cd02440">
    <property type="entry name" value="AdoMet_MTases"/>
    <property type="match status" value="1"/>
</dbReference>
<accession>A0ABM7R8Q1</accession>
<dbReference type="Gene3D" id="3.40.50.10140">
    <property type="entry name" value="Toll/interleukin-1 receptor homology (TIR) domain"/>
    <property type="match status" value="1"/>
</dbReference>
<proteinExistence type="predicted"/>
<dbReference type="Gene3D" id="3.40.50.150">
    <property type="entry name" value="Vaccinia Virus protein VP39"/>
    <property type="match status" value="1"/>
</dbReference>
<evidence type="ECO:0000313" key="3">
    <source>
        <dbReference type="Proteomes" id="UP001374893"/>
    </source>
</evidence>
<dbReference type="InterPro" id="IPR029063">
    <property type="entry name" value="SAM-dependent_MTases_sf"/>
</dbReference>